<evidence type="ECO:0000259" key="3">
    <source>
        <dbReference type="Pfam" id="PF00656"/>
    </source>
</evidence>
<proteinExistence type="inferred from homology"/>
<organism evidence="4">
    <name type="scientific">Cladocopium goreaui</name>
    <dbReference type="NCBI Taxonomy" id="2562237"/>
    <lineage>
        <taxon>Eukaryota</taxon>
        <taxon>Sar</taxon>
        <taxon>Alveolata</taxon>
        <taxon>Dinophyceae</taxon>
        <taxon>Suessiales</taxon>
        <taxon>Symbiodiniaceae</taxon>
        <taxon>Cladocopium</taxon>
    </lineage>
</organism>
<dbReference type="Gene3D" id="3.40.50.1460">
    <property type="match status" value="1"/>
</dbReference>
<dbReference type="PANTHER" id="PTHR48104">
    <property type="entry name" value="METACASPASE-4"/>
    <property type="match status" value="1"/>
</dbReference>
<feature type="non-terminal residue" evidence="4">
    <location>
        <position position="1"/>
    </location>
</feature>
<protein>
    <submittedName>
        <fullName evidence="6">Metacaspase-1 (AtMC1) (Metacaspase 1b) (AtMCP1b ) (Protein LSD ONE LIKE 3)</fullName>
    </submittedName>
</protein>
<dbReference type="InterPro" id="IPR011600">
    <property type="entry name" value="Pept_C14_caspase"/>
</dbReference>
<evidence type="ECO:0000313" key="6">
    <source>
        <dbReference type="EMBL" id="CAL4802461.1"/>
    </source>
</evidence>
<evidence type="ECO:0000256" key="1">
    <source>
        <dbReference type="ARBA" id="ARBA00009005"/>
    </source>
</evidence>
<evidence type="ECO:0000313" key="7">
    <source>
        <dbReference type="Proteomes" id="UP001152797"/>
    </source>
</evidence>
<evidence type="ECO:0000313" key="4">
    <source>
        <dbReference type="EMBL" id="CAI4015149.1"/>
    </source>
</evidence>
<feature type="region of interest" description="Disordered" evidence="2">
    <location>
        <begin position="307"/>
        <end position="326"/>
    </location>
</feature>
<dbReference type="GO" id="GO:0006508">
    <property type="term" value="P:proteolysis"/>
    <property type="evidence" value="ECO:0007669"/>
    <property type="project" value="InterPro"/>
</dbReference>
<feature type="domain" description="Peptidase C14 caspase" evidence="3">
    <location>
        <begin position="88"/>
        <end position="259"/>
    </location>
</feature>
<dbReference type="EMBL" id="CAMXCT010006516">
    <property type="protein sequence ID" value="CAI4015149.1"/>
    <property type="molecule type" value="Genomic_DNA"/>
</dbReference>
<dbReference type="EMBL" id="CAMXCT020006516">
    <property type="protein sequence ID" value="CAL1168524.1"/>
    <property type="molecule type" value="Genomic_DNA"/>
</dbReference>
<dbReference type="PANTHER" id="PTHR48104:SF30">
    <property type="entry name" value="METACASPASE-1"/>
    <property type="match status" value="1"/>
</dbReference>
<evidence type="ECO:0000256" key="2">
    <source>
        <dbReference type="SAM" id="MobiDB-lite"/>
    </source>
</evidence>
<dbReference type="OrthoDB" id="3223806at2759"/>
<reference evidence="4" key="1">
    <citation type="submission" date="2022-10" db="EMBL/GenBank/DDBJ databases">
        <authorList>
            <person name="Chen Y."/>
            <person name="Dougan E. K."/>
            <person name="Chan C."/>
            <person name="Rhodes N."/>
            <person name="Thang M."/>
        </authorList>
    </citation>
    <scope>NUCLEOTIDE SEQUENCE</scope>
</reference>
<dbReference type="Pfam" id="PF00656">
    <property type="entry name" value="Peptidase_C14"/>
    <property type="match status" value="1"/>
</dbReference>
<dbReference type="GO" id="GO:0005737">
    <property type="term" value="C:cytoplasm"/>
    <property type="evidence" value="ECO:0007669"/>
    <property type="project" value="TreeGrafter"/>
</dbReference>
<gene>
    <name evidence="4" type="ORF">C1SCF055_LOCUS39995</name>
</gene>
<dbReference type="AlphaFoldDB" id="A0A9P1GL85"/>
<reference evidence="5" key="2">
    <citation type="submission" date="2024-04" db="EMBL/GenBank/DDBJ databases">
        <authorList>
            <person name="Chen Y."/>
            <person name="Shah S."/>
            <person name="Dougan E. K."/>
            <person name="Thang M."/>
            <person name="Chan C."/>
        </authorList>
    </citation>
    <scope>NUCLEOTIDE SEQUENCE [LARGE SCALE GENOMIC DNA]</scope>
</reference>
<comment type="similarity">
    <text evidence="1">Belongs to the peptidase C14B family.</text>
</comment>
<sequence>RLSTDMFCCGQRRFATANQKVDDQESCFYGRPEDVPGEVHMLIVGLDYSCDRVSWAGKNVLDTKYAVDMMEDLARCSEVASLEKLWNQQCTKENVIAKIQEVAGRCGEDDYFIFYYTGHGDQLISQDDDEEETHDQCFCLVDANGSTDDATMTYRHQVWLRDDDFVDAVLEAIDETANVLVLVDACHSGTICDFNSGLWAERGQKAISISGCADAQTSAGTGKGGHFTRALTRSVQELQAQLGLDANYSVGQLYNKTLENYEESKNQGHRQDIEIHGCAVYPAEMVWPLAPRQPYISRANMQGMTSQNHFQHQGMQPAPANWSLAG</sequence>
<keyword evidence="7" id="KW-1185">Reference proteome</keyword>
<accession>A0A9P1GL85</accession>
<dbReference type="EMBL" id="CAMXCT030006516">
    <property type="protein sequence ID" value="CAL4802461.1"/>
    <property type="molecule type" value="Genomic_DNA"/>
</dbReference>
<comment type="caution">
    <text evidence="4">The sequence shown here is derived from an EMBL/GenBank/DDBJ whole genome shotgun (WGS) entry which is preliminary data.</text>
</comment>
<dbReference type="Proteomes" id="UP001152797">
    <property type="component" value="Unassembled WGS sequence"/>
</dbReference>
<name>A0A9P1GL85_9DINO</name>
<evidence type="ECO:0000313" key="5">
    <source>
        <dbReference type="EMBL" id="CAL1168524.1"/>
    </source>
</evidence>
<dbReference type="GO" id="GO:0004197">
    <property type="term" value="F:cysteine-type endopeptidase activity"/>
    <property type="evidence" value="ECO:0007669"/>
    <property type="project" value="InterPro"/>
</dbReference>
<dbReference type="InterPro" id="IPR050452">
    <property type="entry name" value="Metacaspase"/>
</dbReference>